<evidence type="ECO:0000313" key="1">
    <source>
        <dbReference type="EMBL" id="KAJ9647934.1"/>
    </source>
</evidence>
<accession>A0ACC2ZKF6</accession>
<reference evidence="1" key="1">
    <citation type="submission" date="2022-10" db="EMBL/GenBank/DDBJ databases">
        <title>Culturing micro-colonial fungi from biological soil crusts in the Mojave desert and describing Neophaeococcomyces mojavensis, and introducing the new genera and species Taxawa tesnikishii.</title>
        <authorList>
            <person name="Kurbessoian T."/>
            <person name="Stajich J.E."/>
        </authorList>
    </citation>
    <scope>NUCLEOTIDE SEQUENCE</scope>
    <source>
        <strain evidence="1">JES_115</strain>
    </source>
</reference>
<evidence type="ECO:0000313" key="2">
    <source>
        <dbReference type="Proteomes" id="UP001172680"/>
    </source>
</evidence>
<proteinExistence type="predicted"/>
<dbReference type="EMBL" id="JAPDRP010000004">
    <property type="protein sequence ID" value="KAJ9647934.1"/>
    <property type="molecule type" value="Genomic_DNA"/>
</dbReference>
<keyword evidence="2" id="KW-1185">Reference proteome</keyword>
<name>A0ACC2ZKF6_9PEZI</name>
<dbReference type="Proteomes" id="UP001172680">
    <property type="component" value="Unassembled WGS sequence"/>
</dbReference>
<comment type="caution">
    <text evidence="1">The sequence shown here is derived from an EMBL/GenBank/DDBJ whole genome shotgun (WGS) entry which is preliminary data.</text>
</comment>
<sequence>MPNFFKNPAYSEVRLESPPPSEIFVPDSDAEGESTTRAAKRRRIEENANSYLKGKAVFIASALLKGPFDERWKNPWQKPRRSNTAGKVEGANGNTHHAPLISVAEQKAQAERKERKRLLKEQRAQRAADLQQDGCGKSTSHPVDLTSKDGLHAVAASDSRDVSAVPPPTVKISAHTRGWLRRQRPPSSTPELQHDKDSSEETPSKPPRTPSSWPSSSHSIPRQPLRTAGTVARSALSLLPRAASNQPASLQTTDVATISRSSRSRDWPTDGPSPDHNLVGRSARCVSFPGTGPSQLPITDSLRVNVSGSAPPHNQSIGQLQPQQGLIASGRDHEESLEESHHSADAEAAPVGLDEGLPGHTGSSAERTKNNREADAALQHESDMIAAIQQSTFEGRLIAQRAPTYDPHGSPHQRSRTPSEPSVRHHSGFTPINRRFASPLPEVPVTVRNVGQEATEPPDDASVTEAARYEDGTSGQQANFTSLEGLHSAKLLSQLAVEEALFLEASSSPASIMPSSADAALMTGLMAAKRLSLDAITREVHSGAPSSRDGVSFRQALRESAERCVTPRGTATTGKAVRKRKAANMKKSSDTAEIHPHLQGPVVDNEAAEAPLPPRRYLLNASPTATNSPGFAYQKVANGVATGASSVTLDADQTSLKKSIKPQRRKPRTMTFASSPAERPQSKPSVEQSERSSNHQLGKTSEETGPSTSDSNAPGLQPPPNSHVTIPDHQDSTAYSLSNRDLSTQAAVLLAQEAFQEELVSPTKGAPEANPEFAPEPDQTLLSPTKAPQINAITPFRAFNSPVRQSPMRNTTRAPMATQDLFNAASPFAVSTVKKPRQGKRASFAALDPEEHVNAVSSPSRALEREAVETSFWMAQPADSAQPPPPAPAVMIATTPAAPSPTDEASVTMSLLPPEDPSAPISSLSPTKSSASRPVPQAMASFSPTPYGSLNEVSFQGGQKLLDDSQFDVDAALDDAESFLQSWDLESETRKSSSKSVNLASGMQSRRKLRSRSSRHYQRYGELLESAPDQIEALLWNCILPDVLRHIEREDFHPRNAIPHSSRSGPYPTTYHGRSIYLHTIYAPDGHIRLYIGQAYNHPFRIAQHLDFRYRRTHRSLHHYALELSALDAFTLLAR</sequence>
<gene>
    <name evidence="1" type="ORF">H2199_001710</name>
</gene>
<protein>
    <submittedName>
        <fullName evidence="1">Uncharacterized protein</fullName>
    </submittedName>
</protein>
<organism evidence="1 2">
    <name type="scientific">Coniosporium tulheliwenetii</name>
    <dbReference type="NCBI Taxonomy" id="3383036"/>
    <lineage>
        <taxon>Eukaryota</taxon>
        <taxon>Fungi</taxon>
        <taxon>Dikarya</taxon>
        <taxon>Ascomycota</taxon>
        <taxon>Pezizomycotina</taxon>
        <taxon>Dothideomycetes</taxon>
        <taxon>Dothideomycetes incertae sedis</taxon>
        <taxon>Coniosporium</taxon>
    </lineage>
</organism>